<feature type="compositionally biased region" description="Basic and acidic residues" evidence="1">
    <location>
        <begin position="18"/>
        <end position="41"/>
    </location>
</feature>
<name>A0AAD2PWG4_9STRA</name>
<accession>A0AAD2PWG4</accession>
<sequence length="276" mass="31718">MRQKKPGENQIHKTWGPLREKMPRYESPDKKGMKTLKKETRTSVPTQSTHEEIALNPDYRAVQVCLDALSKGVSSDRLLFRQINKTKACSKFALAMQQHHKVEDVVLGNQSWDDINKRLIAAAGLDVHCGNTGTPKRKKLAEAEDVVSKRREEETKPSVIPDDLTLDKVKRRTGFYNLPKLLAYAMVVCDGSLDCLFATSSKLTWVEEWLFYFEFKYGRTANGTRNRWPIYATYEEDAKFLGKQWDFYFDWRSGERIVMHDAPGIPLPCPSNAELQ</sequence>
<feature type="compositionally biased region" description="Basic and acidic residues" evidence="1">
    <location>
        <begin position="1"/>
        <end position="11"/>
    </location>
</feature>
<dbReference type="EMBL" id="CAKOGP040002069">
    <property type="protein sequence ID" value="CAJ1960612.1"/>
    <property type="molecule type" value="Genomic_DNA"/>
</dbReference>
<comment type="caution">
    <text evidence="2">The sequence shown here is derived from an EMBL/GenBank/DDBJ whole genome shotgun (WGS) entry which is preliminary data.</text>
</comment>
<feature type="region of interest" description="Disordered" evidence="1">
    <location>
        <begin position="1"/>
        <end position="49"/>
    </location>
</feature>
<reference evidence="2" key="1">
    <citation type="submission" date="2023-08" db="EMBL/GenBank/DDBJ databases">
        <authorList>
            <person name="Audoor S."/>
            <person name="Bilcke G."/>
        </authorList>
    </citation>
    <scope>NUCLEOTIDE SEQUENCE</scope>
</reference>
<organism evidence="2 3">
    <name type="scientific">Cylindrotheca closterium</name>
    <dbReference type="NCBI Taxonomy" id="2856"/>
    <lineage>
        <taxon>Eukaryota</taxon>
        <taxon>Sar</taxon>
        <taxon>Stramenopiles</taxon>
        <taxon>Ochrophyta</taxon>
        <taxon>Bacillariophyta</taxon>
        <taxon>Bacillariophyceae</taxon>
        <taxon>Bacillariophycidae</taxon>
        <taxon>Bacillariales</taxon>
        <taxon>Bacillariaceae</taxon>
        <taxon>Cylindrotheca</taxon>
    </lineage>
</organism>
<proteinExistence type="predicted"/>
<keyword evidence="3" id="KW-1185">Reference proteome</keyword>
<dbReference type="AlphaFoldDB" id="A0AAD2PWG4"/>
<evidence type="ECO:0000313" key="2">
    <source>
        <dbReference type="EMBL" id="CAJ1960612.1"/>
    </source>
</evidence>
<evidence type="ECO:0000256" key="1">
    <source>
        <dbReference type="SAM" id="MobiDB-lite"/>
    </source>
</evidence>
<gene>
    <name evidence="2" type="ORF">CYCCA115_LOCUS18806</name>
</gene>
<dbReference type="Proteomes" id="UP001295423">
    <property type="component" value="Unassembled WGS sequence"/>
</dbReference>
<protein>
    <submittedName>
        <fullName evidence="2">Uncharacterized protein</fullName>
    </submittedName>
</protein>
<evidence type="ECO:0000313" key="3">
    <source>
        <dbReference type="Proteomes" id="UP001295423"/>
    </source>
</evidence>